<dbReference type="NCBIfam" id="TIGR00879">
    <property type="entry name" value="SP"/>
    <property type="match status" value="1"/>
</dbReference>
<gene>
    <name evidence="11" type="ORF">BLS_005294</name>
</gene>
<dbReference type="FunFam" id="1.20.1250.20:FF:000078">
    <property type="entry name" value="MFS maltose transporter, putative"/>
    <property type="match status" value="1"/>
</dbReference>
<evidence type="ECO:0000256" key="7">
    <source>
        <dbReference type="RuleBase" id="RU003346"/>
    </source>
</evidence>
<feature type="transmembrane region" description="Helical" evidence="9">
    <location>
        <begin position="440"/>
        <end position="460"/>
    </location>
</feature>
<feature type="transmembrane region" description="Helical" evidence="9">
    <location>
        <begin position="376"/>
        <end position="398"/>
    </location>
</feature>
<dbReference type="InterPro" id="IPR003663">
    <property type="entry name" value="Sugar/inositol_transpt"/>
</dbReference>
<evidence type="ECO:0000256" key="9">
    <source>
        <dbReference type="SAM" id="Phobius"/>
    </source>
</evidence>
<feature type="transmembrane region" description="Helical" evidence="9">
    <location>
        <begin position="338"/>
        <end position="356"/>
    </location>
</feature>
<dbReference type="Proteomes" id="UP000433883">
    <property type="component" value="Unassembled WGS sequence"/>
</dbReference>
<feature type="transmembrane region" description="Helical" evidence="9">
    <location>
        <begin position="21"/>
        <end position="42"/>
    </location>
</feature>
<comment type="subcellular location">
    <subcellularLocation>
        <location evidence="1">Membrane</location>
        <topology evidence="1">Multi-pass membrane protein</topology>
    </subcellularLocation>
</comment>
<evidence type="ECO:0000313" key="11">
    <source>
        <dbReference type="EMBL" id="KAE9969654.1"/>
    </source>
</evidence>
<dbReference type="InterPro" id="IPR020846">
    <property type="entry name" value="MFS_dom"/>
</dbReference>
<dbReference type="PANTHER" id="PTHR48022">
    <property type="entry name" value="PLASTIDIC GLUCOSE TRANSPORTER 4"/>
    <property type="match status" value="1"/>
</dbReference>
<feature type="transmembrane region" description="Helical" evidence="9">
    <location>
        <begin position="161"/>
        <end position="181"/>
    </location>
</feature>
<proteinExistence type="inferred from homology"/>
<dbReference type="InterPro" id="IPR050360">
    <property type="entry name" value="MFS_Sugar_Transporters"/>
</dbReference>
<dbReference type="PANTHER" id="PTHR48022:SF17">
    <property type="entry name" value="HEXOSE TRANSPORTER"/>
    <property type="match status" value="1"/>
</dbReference>
<protein>
    <recommendedName>
        <fullName evidence="10">Major facilitator superfamily (MFS) profile domain-containing protein</fullName>
    </recommendedName>
</protein>
<evidence type="ECO:0000259" key="10">
    <source>
        <dbReference type="PROSITE" id="PS50850"/>
    </source>
</evidence>
<organism evidence="11 12">
    <name type="scientific">Venturia inaequalis</name>
    <name type="common">Apple scab fungus</name>
    <dbReference type="NCBI Taxonomy" id="5025"/>
    <lineage>
        <taxon>Eukaryota</taxon>
        <taxon>Fungi</taxon>
        <taxon>Dikarya</taxon>
        <taxon>Ascomycota</taxon>
        <taxon>Pezizomycotina</taxon>
        <taxon>Dothideomycetes</taxon>
        <taxon>Pleosporomycetidae</taxon>
        <taxon>Venturiales</taxon>
        <taxon>Venturiaceae</taxon>
        <taxon>Venturia</taxon>
    </lineage>
</organism>
<dbReference type="PROSITE" id="PS50850">
    <property type="entry name" value="MFS"/>
    <property type="match status" value="1"/>
</dbReference>
<sequence length="531" mass="58565">MGKIFSAPKEWAVVRDMTARGWRIALFASLGAMVFGYDTAWWSGVLGMPAFTSRYGVYSDVTKKWAISSPLQSSGSGIPTAGRILGSIGCPFVADRFGRRGCFLFISVVYIIAVIIEVTSNSFWQIIIGRFFNYIPMGMAGTLVPFYLAESAPASCRGSMITVFTWTCDAGAMIAAGIVFATHGRSDPGAYKIVMGVQLLFPVLLLAALPFIPETPRYLCMKGRRDEAVTVLKTLRTSDEIAELEILDIEASLEMHTDDGKWIDLFKGTNLRRTIISVTLPTIESWQGQSFMGNYLVVFLIALGQTNQYLLALLLQAVIIIMVTLTFWAPDKIGRRPMLLTGSIVMFVSMFIVAGVSGHNTAHTSTVRKQIAVGFLFIWAITYACTWQTLAFIAPAEIPTQKLRSKTGGLSYFSQQSGGLIITFVSPYMQNAGYGNMGPYIGFFFGAFSFIGIVFVYFCYPETKGASVEELDMYFEQKIPTSQFGKQIRGQHAIQEYVNDGQDSTKDIEEGDDSKGTSKIDVKSEESMRTL</sequence>
<feature type="domain" description="Major facilitator superfamily (MFS) profile" evidence="10">
    <location>
        <begin position="24"/>
        <end position="464"/>
    </location>
</feature>
<feature type="transmembrane region" description="Helical" evidence="9">
    <location>
        <begin position="131"/>
        <end position="149"/>
    </location>
</feature>
<dbReference type="EMBL" id="WNWQ01000360">
    <property type="protein sequence ID" value="KAE9969654.1"/>
    <property type="molecule type" value="Genomic_DNA"/>
</dbReference>
<feature type="region of interest" description="Disordered" evidence="8">
    <location>
        <begin position="498"/>
        <end position="531"/>
    </location>
</feature>
<name>A0A8H3YQN8_VENIN</name>
<evidence type="ECO:0000256" key="4">
    <source>
        <dbReference type="ARBA" id="ARBA00022692"/>
    </source>
</evidence>
<feature type="transmembrane region" description="Helical" evidence="9">
    <location>
        <begin position="309"/>
        <end position="329"/>
    </location>
</feature>
<dbReference type="InterPro" id="IPR036259">
    <property type="entry name" value="MFS_trans_sf"/>
</dbReference>
<dbReference type="Pfam" id="PF00083">
    <property type="entry name" value="Sugar_tr"/>
    <property type="match status" value="1"/>
</dbReference>
<feature type="transmembrane region" description="Helical" evidence="9">
    <location>
        <begin position="193"/>
        <end position="212"/>
    </location>
</feature>
<dbReference type="SUPFAM" id="SSF103473">
    <property type="entry name" value="MFS general substrate transporter"/>
    <property type="match status" value="1"/>
</dbReference>
<evidence type="ECO:0000256" key="3">
    <source>
        <dbReference type="ARBA" id="ARBA00022448"/>
    </source>
</evidence>
<keyword evidence="5 9" id="KW-1133">Transmembrane helix</keyword>
<dbReference type="Gene3D" id="1.20.1250.20">
    <property type="entry name" value="MFS general substrate transporter like domains"/>
    <property type="match status" value="1"/>
</dbReference>
<dbReference type="GO" id="GO:0016020">
    <property type="term" value="C:membrane"/>
    <property type="evidence" value="ECO:0007669"/>
    <property type="project" value="UniProtKB-SubCell"/>
</dbReference>
<keyword evidence="4 9" id="KW-0812">Transmembrane</keyword>
<accession>A0A8H3YQN8</accession>
<evidence type="ECO:0000256" key="2">
    <source>
        <dbReference type="ARBA" id="ARBA00010992"/>
    </source>
</evidence>
<dbReference type="InterPro" id="IPR005828">
    <property type="entry name" value="MFS_sugar_transport-like"/>
</dbReference>
<keyword evidence="3 7" id="KW-0813">Transport</keyword>
<dbReference type="AlphaFoldDB" id="A0A8H3YQN8"/>
<evidence type="ECO:0000256" key="8">
    <source>
        <dbReference type="SAM" id="MobiDB-lite"/>
    </source>
</evidence>
<keyword evidence="6 9" id="KW-0472">Membrane</keyword>
<comment type="similarity">
    <text evidence="2 7">Belongs to the major facilitator superfamily. Sugar transporter (TC 2.A.1.1) family.</text>
</comment>
<reference evidence="11 12" key="1">
    <citation type="submission" date="2019-11" db="EMBL/GenBank/DDBJ databases">
        <title>Venturia inaequalis Genome Resource.</title>
        <authorList>
            <person name="Lichtner F.J."/>
        </authorList>
    </citation>
    <scope>NUCLEOTIDE SEQUENCE [LARGE SCALE GENOMIC DNA]</scope>
    <source>
        <strain evidence="11">Bline_iso_100314</strain>
    </source>
</reference>
<evidence type="ECO:0000256" key="5">
    <source>
        <dbReference type="ARBA" id="ARBA00022989"/>
    </source>
</evidence>
<comment type="caution">
    <text evidence="11">The sequence shown here is derived from an EMBL/GenBank/DDBJ whole genome shotgun (WGS) entry which is preliminary data.</text>
</comment>
<evidence type="ECO:0000256" key="6">
    <source>
        <dbReference type="ARBA" id="ARBA00023136"/>
    </source>
</evidence>
<evidence type="ECO:0000313" key="12">
    <source>
        <dbReference type="Proteomes" id="UP000433883"/>
    </source>
</evidence>
<feature type="transmembrane region" description="Helical" evidence="9">
    <location>
        <begin position="103"/>
        <end position="124"/>
    </location>
</feature>
<evidence type="ECO:0000256" key="1">
    <source>
        <dbReference type="ARBA" id="ARBA00004141"/>
    </source>
</evidence>
<feature type="compositionally biased region" description="Basic and acidic residues" evidence="8">
    <location>
        <begin position="503"/>
        <end position="531"/>
    </location>
</feature>
<dbReference type="GO" id="GO:0005351">
    <property type="term" value="F:carbohydrate:proton symporter activity"/>
    <property type="evidence" value="ECO:0007669"/>
    <property type="project" value="TreeGrafter"/>
</dbReference>